<feature type="compositionally biased region" description="Basic and acidic residues" evidence="1">
    <location>
        <begin position="265"/>
        <end position="275"/>
    </location>
</feature>
<feature type="region of interest" description="Disordered" evidence="1">
    <location>
        <begin position="184"/>
        <end position="203"/>
    </location>
</feature>
<accession>A0A8S0W558</accession>
<dbReference type="Proteomes" id="UP000467700">
    <property type="component" value="Unassembled WGS sequence"/>
</dbReference>
<gene>
    <name evidence="2" type="ORF">AAE3_LOCUS5019</name>
</gene>
<proteinExistence type="predicted"/>
<reference evidence="2 3" key="1">
    <citation type="submission" date="2020-01" db="EMBL/GenBank/DDBJ databases">
        <authorList>
            <person name="Gupta K D."/>
        </authorList>
    </citation>
    <scope>NUCLEOTIDE SEQUENCE [LARGE SCALE GENOMIC DNA]</scope>
</reference>
<feature type="compositionally biased region" description="Acidic residues" evidence="1">
    <location>
        <begin position="241"/>
        <end position="264"/>
    </location>
</feature>
<feature type="compositionally biased region" description="Low complexity" evidence="1">
    <location>
        <begin position="345"/>
        <end position="363"/>
    </location>
</feature>
<evidence type="ECO:0000313" key="2">
    <source>
        <dbReference type="EMBL" id="CAA7262934.1"/>
    </source>
</evidence>
<evidence type="ECO:0000256" key="1">
    <source>
        <dbReference type="SAM" id="MobiDB-lite"/>
    </source>
</evidence>
<feature type="compositionally biased region" description="Low complexity" evidence="1">
    <location>
        <begin position="288"/>
        <end position="321"/>
    </location>
</feature>
<feature type="region of interest" description="Disordered" evidence="1">
    <location>
        <begin position="345"/>
        <end position="389"/>
    </location>
</feature>
<protein>
    <submittedName>
        <fullName evidence="2">Uncharacterized protein</fullName>
    </submittedName>
</protein>
<feature type="compositionally biased region" description="Low complexity" evidence="1">
    <location>
        <begin position="1"/>
        <end position="14"/>
    </location>
</feature>
<feature type="compositionally biased region" description="Basic and acidic residues" evidence="1">
    <location>
        <begin position="15"/>
        <end position="37"/>
    </location>
</feature>
<sequence>MKSATKGASSSTKGLLDEKSQREHDDIMEELLSHGRDASFSSTQSDSETKEREAKESEDEDADLLAQMHAFVRKGNGAVPLVGVDGTPFSPYDFNNTEGKQRPWINTTSSASTGAEIAMSPTDIEATTPFGSRGPSAAGDANLEEKAKQVSLGFEDDFTVFVSAPPAQKPRALNLGDAAFGAGEVDGPDIPTPTATGAITTDGLGLAPESAAHRSVYRSLGSVSDFGGSDDGREHEAPYEALEDDDGEEWEDVDSDDDDEDEEGLPSKEEVKEAAARIFGPGLGGVGAEASSSSSSKSNPSGGPAGASTSTSTSDSGPPAAMLERMRMLGRMAAQQDIMMGMAAMGARSGAAASARRPGGSASVPEDGSFDPDAGDGDDGDSGPGVRPFDLEKVFGALQQYKSEIAGMANEEERRRAAAKVALGLVYGLEGGKP</sequence>
<feature type="compositionally biased region" description="Acidic residues" evidence="1">
    <location>
        <begin position="368"/>
        <end position="381"/>
    </location>
</feature>
<keyword evidence="3" id="KW-1185">Reference proteome</keyword>
<organism evidence="2 3">
    <name type="scientific">Cyclocybe aegerita</name>
    <name type="common">Black poplar mushroom</name>
    <name type="synonym">Agrocybe aegerita</name>
    <dbReference type="NCBI Taxonomy" id="1973307"/>
    <lineage>
        <taxon>Eukaryota</taxon>
        <taxon>Fungi</taxon>
        <taxon>Dikarya</taxon>
        <taxon>Basidiomycota</taxon>
        <taxon>Agaricomycotina</taxon>
        <taxon>Agaricomycetes</taxon>
        <taxon>Agaricomycetidae</taxon>
        <taxon>Agaricales</taxon>
        <taxon>Agaricineae</taxon>
        <taxon>Bolbitiaceae</taxon>
        <taxon>Cyclocybe</taxon>
    </lineage>
</organism>
<feature type="compositionally biased region" description="Low complexity" evidence="1">
    <location>
        <begin position="188"/>
        <end position="203"/>
    </location>
</feature>
<comment type="caution">
    <text evidence="2">The sequence shown here is derived from an EMBL/GenBank/DDBJ whole genome shotgun (WGS) entry which is preliminary data.</text>
</comment>
<evidence type="ECO:0000313" key="3">
    <source>
        <dbReference type="Proteomes" id="UP000467700"/>
    </source>
</evidence>
<feature type="region of interest" description="Disordered" evidence="1">
    <location>
        <begin position="223"/>
        <end position="329"/>
    </location>
</feature>
<dbReference type="OrthoDB" id="10261384at2759"/>
<dbReference type="EMBL" id="CACVBS010000037">
    <property type="protein sequence ID" value="CAA7262934.1"/>
    <property type="molecule type" value="Genomic_DNA"/>
</dbReference>
<feature type="region of interest" description="Disordered" evidence="1">
    <location>
        <begin position="1"/>
        <end position="64"/>
    </location>
</feature>
<name>A0A8S0W558_CYCAE</name>
<dbReference type="AlphaFoldDB" id="A0A8S0W558"/>